<keyword evidence="2" id="KW-0521">NADP</keyword>
<evidence type="ECO:0000256" key="1">
    <source>
        <dbReference type="ARBA" id="ARBA00006484"/>
    </source>
</evidence>
<evidence type="ECO:0000313" key="6">
    <source>
        <dbReference type="Proteomes" id="UP000630445"/>
    </source>
</evidence>
<proteinExistence type="inferred from homology"/>
<sequence length="328" mass="35770">MVTQRRCSLFLLLAQYTVKVTKSALSTREIFQGPRSLTFLAVLLCVNAWLNTQTLNNGVSDWFDWNRQVVVLPGSSNGIGRQMAHLLGDRGIKVAILDIHPPQKDPSRFPPTVRFHKCDVTSPSAIAAIAADINGTLGQPTVFTYNAGRLAREFLPHMVARDHGMVVTVASLAGYTTTPNIVDYSATKAAAISFHEGLAVELVTRYHALRVRIVLLTQGYTQTALIGRSTPEDTRFNPLRGPATVVEELARQMLAGNSGHVGVPGSLVWIARNEEPSALVSAFAEIAVRENDAYSLGAWLPFDLVVLALFGLQLLARYGVRLTSCFSE</sequence>
<reference evidence="4" key="1">
    <citation type="submission" date="2020-06" db="EMBL/GenBank/DDBJ databases">
        <title>Draft genome sequences of strains closely related to Aspergillus parafelis and Aspergillus hiratsukae.</title>
        <authorList>
            <person name="Dos Santos R.A.C."/>
            <person name="Rivero-Menendez O."/>
            <person name="Steenwyk J.L."/>
            <person name="Mead M.E."/>
            <person name="Goldman G.H."/>
            <person name="Alastruey-Izquierdo A."/>
            <person name="Rokas A."/>
        </authorList>
    </citation>
    <scope>NUCLEOTIDE SEQUENCE</scope>
    <source>
        <strain evidence="4">CNM-CM5793</strain>
        <strain evidence="5">CNM-CM6106</strain>
    </source>
</reference>
<dbReference type="InterPro" id="IPR002347">
    <property type="entry name" value="SDR_fam"/>
</dbReference>
<comment type="caution">
    <text evidence="4">The sequence shown here is derived from an EMBL/GenBank/DDBJ whole genome shotgun (WGS) entry which is preliminary data.</text>
</comment>
<dbReference type="Pfam" id="PF00106">
    <property type="entry name" value="adh_short"/>
    <property type="match status" value="2"/>
</dbReference>
<comment type="similarity">
    <text evidence="1">Belongs to the short-chain dehydrogenases/reductases (SDR) family.</text>
</comment>
<dbReference type="Proteomes" id="UP000630445">
    <property type="component" value="Unassembled WGS sequence"/>
</dbReference>
<dbReference type="PROSITE" id="PS00061">
    <property type="entry name" value="ADH_SHORT"/>
    <property type="match status" value="1"/>
</dbReference>
<gene>
    <name evidence="4" type="ORF">CNMCM5793_005624</name>
    <name evidence="5" type="ORF">CNMCM6106_006237</name>
</gene>
<accession>A0A8H6PGK7</accession>
<dbReference type="PRINTS" id="PR00081">
    <property type="entry name" value="GDHRDH"/>
</dbReference>
<dbReference type="SUPFAM" id="SSF51735">
    <property type="entry name" value="NAD(P)-binding Rossmann-fold domains"/>
    <property type="match status" value="1"/>
</dbReference>
<dbReference type="PANTHER" id="PTHR24322:SF736">
    <property type="entry name" value="RETINOL DEHYDROGENASE 10"/>
    <property type="match status" value="1"/>
</dbReference>
<dbReference type="InterPro" id="IPR036291">
    <property type="entry name" value="NAD(P)-bd_dom_sf"/>
</dbReference>
<keyword evidence="3" id="KW-0560">Oxidoreductase</keyword>
<name>A0A8H6PGK7_9EURO</name>
<keyword evidence="6" id="KW-1185">Reference proteome</keyword>
<dbReference type="Proteomes" id="UP000662466">
    <property type="component" value="Unassembled WGS sequence"/>
</dbReference>
<dbReference type="EMBL" id="JACBAF010001901">
    <property type="protein sequence ID" value="KAF7171867.1"/>
    <property type="molecule type" value="Genomic_DNA"/>
</dbReference>
<evidence type="ECO:0008006" key="7">
    <source>
        <dbReference type="Google" id="ProtNLM"/>
    </source>
</evidence>
<evidence type="ECO:0000313" key="4">
    <source>
        <dbReference type="EMBL" id="KAF7134044.1"/>
    </source>
</evidence>
<dbReference type="InterPro" id="IPR020904">
    <property type="entry name" value="Sc_DH/Rdtase_CS"/>
</dbReference>
<evidence type="ECO:0000313" key="5">
    <source>
        <dbReference type="EMBL" id="KAF7171867.1"/>
    </source>
</evidence>
<organism evidence="4 6">
    <name type="scientific">Aspergillus hiratsukae</name>
    <dbReference type="NCBI Taxonomy" id="1194566"/>
    <lineage>
        <taxon>Eukaryota</taxon>
        <taxon>Fungi</taxon>
        <taxon>Dikarya</taxon>
        <taxon>Ascomycota</taxon>
        <taxon>Pezizomycotina</taxon>
        <taxon>Eurotiomycetes</taxon>
        <taxon>Eurotiomycetidae</taxon>
        <taxon>Eurotiales</taxon>
        <taxon>Aspergillaceae</taxon>
        <taxon>Aspergillus</taxon>
        <taxon>Aspergillus subgen. Fumigati</taxon>
    </lineage>
</organism>
<dbReference type="GO" id="GO:0016616">
    <property type="term" value="F:oxidoreductase activity, acting on the CH-OH group of donors, NAD or NADP as acceptor"/>
    <property type="evidence" value="ECO:0007669"/>
    <property type="project" value="TreeGrafter"/>
</dbReference>
<dbReference type="Gene3D" id="3.40.50.720">
    <property type="entry name" value="NAD(P)-binding Rossmann-like Domain"/>
    <property type="match status" value="2"/>
</dbReference>
<dbReference type="EMBL" id="JACBAD010001773">
    <property type="protein sequence ID" value="KAF7134044.1"/>
    <property type="molecule type" value="Genomic_DNA"/>
</dbReference>
<protein>
    <recommendedName>
        <fullName evidence="7">NAD(P)-binding protein</fullName>
    </recommendedName>
</protein>
<dbReference type="OrthoDB" id="10253736at2759"/>
<evidence type="ECO:0000256" key="2">
    <source>
        <dbReference type="ARBA" id="ARBA00022857"/>
    </source>
</evidence>
<dbReference type="AlphaFoldDB" id="A0A8H6PGK7"/>
<dbReference type="GO" id="GO:0044550">
    <property type="term" value="P:secondary metabolite biosynthetic process"/>
    <property type="evidence" value="ECO:0007669"/>
    <property type="project" value="UniProtKB-ARBA"/>
</dbReference>
<evidence type="ECO:0000256" key="3">
    <source>
        <dbReference type="ARBA" id="ARBA00023002"/>
    </source>
</evidence>
<dbReference type="PANTHER" id="PTHR24322">
    <property type="entry name" value="PKSB"/>
    <property type="match status" value="1"/>
</dbReference>